<evidence type="ECO:0000313" key="2">
    <source>
        <dbReference type="EMBL" id="KGF21475.1"/>
    </source>
</evidence>
<evidence type="ECO:0000313" key="3">
    <source>
        <dbReference type="Proteomes" id="UP000053528"/>
    </source>
</evidence>
<evidence type="ECO:0000313" key="1">
    <source>
        <dbReference type="EMBL" id="KGF21341.1"/>
    </source>
</evidence>
<proteinExistence type="predicted"/>
<dbReference type="EMBL" id="JRNH01000004">
    <property type="protein sequence ID" value="KGF21475.1"/>
    <property type="molecule type" value="Genomic_DNA"/>
</dbReference>
<sequence>MPIIRAYNIPESGPQLFREAWWDEETGQFVVNAGKVGFESDTPIVQDSVEPEEGERLLAAFAQQCAEDGYREIPESEQFYIVVRFPLKAAQPGVREKTRGAQVADALRGHLAWRGLGTVEEPEYEGREQLIRVVTTAPKPAVKAIATCVRENARPDFNKMTMTQAPAAEPGKQRTVNF</sequence>
<reference evidence="1 3" key="1">
    <citation type="submission" date="2014-07" db="EMBL/GenBank/DDBJ databases">
        <authorList>
            <person name="McCorrison J."/>
            <person name="Sanka R."/>
            <person name="Torralba M."/>
            <person name="Gillis M."/>
            <person name="Haft D.H."/>
            <person name="Methe B."/>
            <person name="Sutton G."/>
            <person name="Nelson K.E."/>
        </authorList>
    </citation>
    <scope>NUCLEOTIDE SEQUENCE [LARGE SCALE GENOMIC DNA]</scope>
    <source>
        <strain evidence="1 3">DNF00011</strain>
    </source>
</reference>
<protein>
    <submittedName>
        <fullName evidence="1">Uncharacterized protein</fullName>
    </submittedName>
</protein>
<dbReference type="EMBL" id="JRNH01000004">
    <property type="protein sequence ID" value="KGF21341.1"/>
    <property type="molecule type" value="Genomic_DNA"/>
</dbReference>
<accession>A0A095YGV4</accession>
<comment type="caution">
    <text evidence="1">The sequence shown here is derived from an EMBL/GenBank/DDBJ whole genome shotgun (WGS) entry which is preliminary data.</text>
</comment>
<dbReference type="AlphaFoldDB" id="A0A095YGV4"/>
<dbReference type="Proteomes" id="UP000053528">
    <property type="component" value="Unassembled WGS sequence"/>
</dbReference>
<organism evidence="1 3">
    <name type="scientific">Pseudoglutamicibacter albus DNF00011</name>
    <dbReference type="NCBI Taxonomy" id="1401063"/>
    <lineage>
        <taxon>Bacteria</taxon>
        <taxon>Bacillati</taxon>
        <taxon>Actinomycetota</taxon>
        <taxon>Actinomycetes</taxon>
        <taxon>Micrococcales</taxon>
        <taxon>Micrococcaceae</taxon>
        <taxon>Pseudoglutamicibacter</taxon>
    </lineage>
</organism>
<gene>
    <name evidence="1" type="ORF">HMPREF2128_01165</name>
    <name evidence="2" type="ORF">HMPREF2128_02080</name>
</gene>
<dbReference type="RefSeq" id="WP_035754540.1">
    <property type="nucleotide sequence ID" value="NZ_JRNH01000004.1"/>
</dbReference>
<name>A0A095YGV4_9MICC</name>